<evidence type="ECO:0000313" key="2">
    <source>
        <dbReference type="Proteomes" id="UP000013270"/>
    </source>
</evidence>
<evidence type="ECO:0000313" key="1">
    <source>
        <dbReference type="EMBL" id="ENV20448.1"/>
    </source>
</evidence>
<dbReference type="AlphaFoldDB" id="N8YLL0"/>
<dbReference type="GeneID" id="69463009"/>
<protein>
    <submittedName>
        <fullName evidence="1">Uncharacterized protein</fullName>
    </submittedName>
</protein>
<dbReference type="RefSeq" id="WP_004824405.1">
    <property type="nucleotide sequence ID" value="NZ_KB849459.1"/>
</dbReference>
<proteinExistence type="predicted"/>
<sequence length="250" mass="28885">MKKILKISSFSMFFCAQGMILTQLHAESLKDFETTLIQKYYQNSCSSRNECDQYNENISNAIETKIKKDPASFTYSFPKLTEKNMLKIHYSPDRKIKSYTMDISAGGTMRDSTNLIQLKGKKGPITQDLTTVGFINKIEQVKIKNRDVYLITSVFVGSTCSRTYRINSFILNQDKFAPVQIFETKTKNLDSIDVANDCQDWERPLEDFIRISKDLKNIDIMLINNAGKLTNNYLRYQKTANSYRYIGQTK</sequence>
<accession>N8YLL0</accession>
<comment type="caution">
    <text evidence="1">The sequence shown here is derived from an EMBL/GenBank/DDBJ whole genome shotgun (WGS) entry which is preliminary data.</text>
</comment>
<dbReference type="EMBL" id="APPK01000048">
    <property type="protein sequence ID" value="ENV20448.1"/>
    <property type="molecule type" value="Genomic_DNA"/>
</dbReference>
<gene>
    <name evidence="1" type="ORF">F963_03495</name>
</gene>
<dbReference type="Proteomes" id="UP000013270">
    <property type="component" value="Unassembled WGS sequence"/>
</dbReference>
<reference evidence="1 2" key="1">
    <citation type="submission" date="2013-02" db="EMBL/GenBank/DDBJ databases">
        <title>The Genome Sequence of Acinetobacter bereziniae NIPH 3.</title>
        <authorList>
            <consortium name="The Broad Institute Genome Sequencing Platform"/>
            <consortium name="The Broad Institute Genome Sequencing Center for Infectious Disease"/>
            <person name="Cerqueira G."/>
            <person name="Feldgarden M."/>
            <person name="Courvalin P."/>
            <person name="Perichon B."/>
            <person name="Grillot-Courvalin C."/>
            <person name="Clermont D."/>
            <person name="Rocha E."/>
            <person name="Yoon E.-J."/>
            <person name="Nemec A."/>
            <person name="Walker B."/>
            <person name="Young S.K."/>
            <person name="Zeng Q."/>
            <person name="Gargeya S."/>
            <person name="Fitzgerald M."/>
            <person name="Haas B."/>
            <person name="Abouelleil A."/>
            <person name="Alvarado L."/>
            <person name="Arachchi H.M."/>
            <person name="Berlin A.M."/>
            <person name="Chapman S.B."/>
            <person name="Dewar J."/>
            <person name="Goldberg J."/>
            <person name="Griggs A."/>
            <person name="Gujja S."/>
            <person name="Hansen M."/>
            <person name="Howarth C."/>
            <person name="Imamovic A."/>
            <person name="Larimer J."/>
            <person name="McCowan C."/>
            <person name="Murphy C."/>
            <person name="Neiman D."/>
            <person name="Pearson M."/>
            <person name="Priest M."/>
            <person name="Roberts A."/>
            <person name="Saif S."/>
            <person name="Shea T."/>
            <person name="Sisk P."/>
            <person name="Sykes S."/>
            <person name="Wortman J."/>
            <person name="Nusbaum C."/>
            <person name="Birren B."/>
        </authorList>
    </citation>
    <scope>NUCLEOTIDE SEQUENCE [LARGE SCALE GENOMIC DNA]</scope>
    <source>
        <strain evidence="1 2">NIPH 3</strain>
    </source>
</reference>
<name>N8YLL0_ACIBZ</name>
<dbReference type="HOGENOM" id="CLU_1154440_0_0_6"/>
<dbReference type="PATRIC" id="fig|1217651.3.peg.3447"/>
<organism evidence="1 2">
    <name type="scientific">Acinetobacter bereziniae NIPH 3</name>
    <dbReference type="NCBI Taxonomy" id="1217651"/>
    <lineage>
        <taxon>Bacteria</taxon>
        <taxon>Pseudomonadati</taxon>
        <taxon>Pseudomonadota</taxon>
        <taxon>Gammaproteobacteria</taxon>
        <taxon>Moraxellales</taxon>
        <taxon>Moraxellaceae</taxon>
        <taxon>Acinetobacter</taxon>
    </lineage>
</organism>